<comment type="catalytic activity">
    <reaction evidence="1">
        <text>AMP + diphosphate = 5-phospho-alpha-D-ribose 1-diphosphate + adenine</text>
        <dbReference type="Rhea" id="RHEA:16609"/>
        <dbReference type="ChEBI" id="CHEBI:16708"/>
        <dbReference type="ChEBI" id="CHEBI:33019"/>
        <dbReference type="ChEBI" id="CHEBI:58017"/>
        <dbReference type="ChEBI" id="CHEBI:456215"/>
        <dbReference type="EC" id="2.4.2.7"/>
    </reaction>
</comment>
<evidence type="ECO:0000256" key="2">
    <source>
        <dbReference type="ARBA" id="ARBA00003968"/>
    </source>
</evidence>
<evidence type="ECO:0000313" key="19">
    <source>
        <dbReference type="Proteomes" id="UP000008143"/>
    </source>
</evidence>
<dbReference type="InterPro" id="IPR050054">
    <property type="entry name" value="UPRTase/APRTase"/>
</dbReference>
<keyword evidence="12 17" id="KW-0808">Transferase</keyword>
<keyword evidence="13" id="KW-0660">Purine salvage</keyword>
<dbReference type="Ensembl" id="ENSXETT00000030780">
    <property type="protein sequence ID" value="ENSXETP00000030780"/>
    <property type="gene ID" value="ENSXETG00000027084"/>
</dbReference>
<dbReference type="UniPathway" id="UPA00588">
    <property type="reaction ID" value="UER00646"/>
</dbReference>
<evidence type="ECO:0000313" key="16">
    <source>
        <dbReference type="EMBL" id="AAH80448.1"/>
    </source>
</evidence>
<dbReference type="Gene3D" id="3.40.50.2020">
    <property type="match status" value="1"/>
</dbReference>
<dbReference type="KEGG" id="xtr:493317"/>
<dbReference type="OrthoDB" id="363185at2759"/>
<dbReference type="FunFam" id="3.40.50.2020:FF:000123">
    <property type="entry name" value="Adenine phosphoribosyltransferase"/>
    <property type="match status" value="1"/>
</dbReference>
<evidence type="ECO:0000256" key="1">
    <source>
        <dbReference type="ARBA" id="ARBA00000868"/>
    </source>
</evidence>
<dbReference type="Bgee" id="ENSXETG00000027084">
    <property type="expression patterns" value="Expressed in liver and 12 other cell types or tissues"/>
</dbReference>
<organism evidence="16">
    <name type="scientific">Xenopus tropicalis</name>
    <name type="common">Western clawed frog</name>
    <name type="synonym">Silurana tropicalis</name>
    <dbReference type="NCBI Taxonomy" id="8364"/>
    <lineage>
        <taxon>Eukaryota</taxon>
        <taxon>Metazoa</taxon>
        <taxon>Chordata</taxon>
        <taxon>Craniata</taxon>
        <taxon>Vertebrata</taxon>
        <taxon>Euteleostomi</taxon>
        <taxon>Amphibia</taxon>
        <taxon>Batrachia</taxon>
        <taxon>Anura</taxon>
        <taxon>Pipoidea</taxon>
        <taxon>Pipidae</taxon>
        <taxon>Xenopodinae</taxon>
        <taxon>Xenopus</taxon>
        <taxon>Silurana</taxon>
    </lineage>
</organism>
<reference evidence="17" key="3">
    <citation type="submission" date="2006-10" db="EMBL/GenBank/DDBJ databases">
        <authorList>
            <person name="Amaya E."/>
            <person name="Ashurst J.L."/>
            <person name="Bonfield J.K."/>
            <person name="Croning M.D.R."/>
            <person name="Chen C-K."/>
            <person name="Davies R.M."/>
            <person name="Francis M.D."/>
            <person name="Garrett N."/>
            <person name="Gilchrist M.J."/>
            <person name="Grafham D.V."/>
            <person name="McLaren S.R."/>
            <person name="Papalopulu N."/>
            <person name="Rogers J."/>
            <person name="Smith J.C."/>
            <person name="Taylor R.G."/>
            <person name="Voigt J."/>
            <person name="Zorn A.M."/>
        </authorList>
    </citation>
    <scope>NUCLEOTIDE SEQUENCE</scope>
</reference>
<dbReference type="GO" id="GO:0044209">
    <property type="term" value="P:AMP salvage"/>
    <property type="evidence" value="ECO:0000318"/>
    <property type="project" value="GO_Central"/>
</dbReference>
<accession>Q66KD7</accession>
<accession>F6PVE0</accession>
<dbReference type="RefSeq" id="NP_001007941.1">
    <property type="nucleotide sequence ID" value="NM_001007940.1"/>
</dbReference>
<dbReference type="InterPro" id="IPR029057">
    <property type="entry name" value="PRTase-like"/>
</dbReference>
<keyword evidence="9" id="KW-0963">Cytoplasm</keyword>
<evidence type="ECO:0000313" key="20">
    <source>
        <dbReference type="RefSeq" id="NP_001007941.1"/>
    </source>
</evidence>
<comment type="pathway">
    <text evidence="4">Purine metabolism; AMP biosynthesis via salvage pathway; AMP from adenine: step 1/1.</text>
</comment>
<evidence type="ECO:0000256" key="11">
    <source>
        <dbReference type="ARBA" id="ARBA00022676"/>
    </source>
</evidence>
<evidence type="ECO:0000256" key="3">
    <source>
        <dbReference type="ARBA" id="ARBA00004496"/>
    </source>
</evidence>
<dbReference type="GeneID" id="493317"/>
<dbReference type="InterPro" id="IPR005764">
    <property type="entry name" value="Ade_phspho_trans"/>
</dbReference>
<comment type="function">
    <text evidence="2">Catalyzes a salvage reaction resulting in the formation of AMP, that is energically less costly than de novo synthesis.</text>
</comment>
<dbReference type="STRING" id="8364.ENSXETP00000030564"/>
<evidence type="ECO:0000259" key="15">
    <source>
        <dbReference type="Pfam" id="PF00156"/>
    </source>
</evidence>
<dbReference type="Pfam" id="PF00156">
    <property type="entry name" value="Pribosyltran"/>
    <property type="match status" value="1"/>
</dbReference>
<dbReference type="HOGENOM" id="CLU_063339_3_2_1"/>
<dbReference type="GO" id="GO:0005737">
    <property type="term" value="C:cytoplasm"/>
    <property type="evidence" value="ECO:0000318"/>
    <property type="project" value="GO_Central"/>
</dbReference>
<dbReference type="DNASU" id="493317"/>
<evidence type="ECO:0000256" key="14">
    <source>
        <dbReference type="ARBA" id="ARBA00022990"/>
    </source>
</evidence>
<keyword evidence="19" id="KW-1185">Reference proteome</keyword>
<dbReference type="CTD" id="353"/>
<keyword evidence="10" id="KW-0597">Phosphoprotein</keyword>
<evidence type="ECO:0000256" key="6">
    <source>
        <dbReference type="ARBA" id="ARBA00011738"/>
    </source>
</evidence>
<dbReference type="OMA" id="QAYDLEY"/>
<dbReference type="GO" id="GO:0006168">
    <property type="term" value="P:adenine salvage"/>
    <property type="evidence" value="ECO:0000318"/>
    <property type="project" value="GO_Central"/>
</dbReference>
<dbReference type="InterPro" id="IPR000836">
    <property type="entry name" value="PRTase_dom"/>
</dbReference>
<reference evidence="20" key="1">
    <citation type="journal article" date="2002" name="Dev. Dyn.">
        <title>Genetic and genomic tools for Xenopus research: The NIH Xenopus initiative.</title>
        <authorList>
            <person name="Klein S.L."/>
            <person name="Strausberg R.L."/>
            <person name="Wagner L."/>
            <person name="Pontius J."/>
            <person name="Clifton S.W."/>
            <person name="Richardson P."/>
        </authorList>
    </citation>
    <scope>NUCLEOTIDE SEQUENCE</scope>
</reference>
<dbReference type="Proteomes" id="UP000008143">
    <property type="component" value="Chromosome 4"/>
</dbReference>
<dbReference type="SUPFAM" id="SSF53271">
    <property type="entry name" value="PRTase-like"/>
    <property type="match status" value="1"/>
</dbReference>
<dbReference type="EMBL" id="BC080448">
    <property type="protein sequence ID" value="AAH80448.1"/>
    <property type="molecule type" value="mRNA"/>
</dbReference>
<keyword evidence="11 17" id="KW-0328">Glycosyltransferase</keyword>
<evidence type="ECO:0000256" key="13">
    <source>
        <dbReference type="ARBA" id="ARBA00022726"/>
    </source>
</evidence>
<evidence type="ECO:0000256" key="5">
    <source>
        <dbReference type="ARBA" id="ARBA00008391"/>
    </source>
</evidence>
<comment type="similarity">
    <text evidence="5">Belongs to the purine/pyrimidine phosphoribosyltransferase family.</text>
</comment>
<dbReference type="AlphaFoldDB" id="Q66KD7"/>
<evidence type="ECO:0000256" key="12">
    <source>
        <dbReference type="ARBA" id="ARBA00022679"/>
    </source>
</evidence>
<evidence type="ECO:0000256" key="7">
    <source>
        <dbReference type="ARBA" id="ARBA00011893"/>
    </source>
</evidence>
<sequence length="180" mass="20060">MSDQEKEEIIRTAIRAFPDFPSPGICFRDITPVLKDPLAFCSVIDLFEKHLRANFPKIDVIAGLDSRGFLFGPSLAQRFNIGFLLIRKKGKLPGPTESVSYSLEYGKAELEMQYDAVEPGQKVVLIDDLLATGGTMNAACELVKRRNAEILDCLVVIELKSLKGAQKIKPYTVHSLLQYD</sequence>
<dbReference type="GO" id="GO:0002055">
    <property type="term" value="F:adenine binding"/>
    <property type="evidence" value="ECO:0000318"/>
    <property type="project" value="GO_Central"/>
</dbReference>
<gene>
    <name evidence="16 18 20 21" type="primary">aprt</name>
    <name evidence="17" type="ORF">TGas144d17.1-001</name>
</gene>
<evidence type="ECO:0000256" key="4">
    <source>
        <dbReference type="ARBA" id="ARBA00004659"/>
    </source>
</evidence>
<dbReference type="GO" id="GO:0003999">
    <property type="term" value="F:adenine phosphoribosyltransferase activity"/>
    <property type="evidence" value="ECO:0000318"/>
    <property type="project" value="GO_Central"/>
</dbReference>
<dbReference type="EMBL" id="CR761604">
    <property type="protein sequence ID" value="CAJ83475.1"/>
    <property type="molecule type" value="mRNA"/>
</dbReference>
<dbReference type="PaxDb" id="8364-ENSXETP00000024576"/>
<evidence type="ECO:0000256" key="10">
    <source>
        <dbReference type="ARBA" id="ARBA00022553"/>
    </source>
</evidence>
<proteinExistence type="evidence at transcript level"/>
<dbReference type="EC" id="2.4.2.7" evidence="7"/>
<comment type="subunit">
    <text evidence="6">Homodimer.</text>
</comment>
<evidence type="ECO:0000256" key="8">
    <source>
        <dbReference type="ARBA" id="ARBA00017366"/>
    </source>
</evidence>
<evidence type="ECO:0000313" key="18">
    <source>
        <dbReference type="Ensembl" id="ENSXETP00000030780"/>
    </source>
</evidence>
<dbReference type="NCBIfam" id="NF002636">
    <property type="entry name" value="PRK02304.1-5"/>
    <property type="match status" value="1"/>
</dbReference>
<keyword evidence="14" id="KW-0007">Acetylation</keyword>
<dbReference type="CDD" id="cd06223">
    <property type="entry name" value="PRTases_typeI"/>
    <property type="match status" value="1"/>
</dbReference>
<dbReference type="eggNOG" id="KOG1712">
    <property type="taxonomic scope" value="Eukaryota"/>
</dbReference>
<dbReference type="GeneTree" id="ENSGT00390000017259"/>
<dbReference type="PANTHER" id="PTHR32315">
    <property type="entry name" value="ADENINE PHOSPHORIBOSYLTRANSFERASE"/>
    <property type="match status" value="1"/>
</dbReference>
<evidence type="ECO:0000313" key="21">
    <source>
        <dbReference type="Xenbase" id="XB-GENE-5848953"/>
    </source>
</evidence>
<reference evidence="20" key="6">
    <citation type="submission" date="2025-04" db="UniProtKB">
        <authorList>
            <consortium name="RefSeq"/>
        </authorList>
    </citation>
    <scope>IDENTIFICATION</scope>
</reference>
<dbReference type="Xenbase" id="XB-GENE-5848953">
    <property type="gene designation" value="aprt"/>
</dbReference>
<dbReference type="AGR" id="Xenbase:XB-GENE-5848953"/>
<feature type="domain" description="Phosphoribosyltransferase" evidence="15">
    <location>
        <begin position="37"/>
        <end position="173"/>
    </location>
</feature>
<dbReference type="NCBIfam" id="NF002634">
    <property type="entry name" value="PRK02304.1-3"/>
    <property type="match status" value="1"/>
</dbReference>
<reference evidence="16" key="2">
    <citation type="submission" date="2004-08" db="EMBL/GenBank/DDBJ databases">
        <authorList>
            <consortium name="NIH - Xenopus Gene Collection (XGC) project"/>
        </authorList>
    </citation>
    <scope>NUCLEOTIDE SEQUENCE [LARGE SCALE MRNA]</scope>
    <source>
        <tissue evidence="16">Embryo</tissue>
    </source>
</reference>
<reference evidence="18" key="4">
    <citation type="journal article" date="2010" name="Science">
        <title>The genome of the Western clawed frog Xenopus tropicalis.</title>
        <authorList>
            <person name="Hellsten U."/>
            <person name="Harland R.M."/>
            <person name="Gilchrist M.J."/>
            <person name="Hendrix D."/>
            <person name="Jurka J."/>
            <person name="Kapitonov V."/>
            <person name="Ovcharenko I."/>
            <person name="Putnam N.H."/>
            <person name="Shu S."/>
            <person name="Taher L."/>
            <person name="Blitz I.L."/>
            <person name="Blumberg B."/>
            <person name="Dichmann D.S."/>
            <person name="Dubchak I."/>
            <person name="Amaya E."/>
            <person name="Detter J.C."/>
            <person name="Fletcher R."/>
            <person name="Gerhard D.S."/>
            <person name="Goodstein D."/>
            <person name="Graves T."/>
            <person name="Grigoriev I.V."/>
            <person name="Grimwood J."/>
            <person name="Kawashima T."/>
            <person name="Lindquist E."/>
            <person name="Lucas S.M."/>
            <person name="Mead P.E."/>
            <person name="Mitros T."/>
            <person name="Ogino H."/>
            <person name="Ohta Y."/>
            <person name="Poliakov A.V."/>
            <person name="Pollet N."/>
            <person name="Robert J."/>
            <person name="Salamov A."/>
            <person name="Sater A.K."/>
            <person name="Schmutz J."/>
            <person name="Terry A."/>
            <person name="Vize P.D."/>
            <person name="Warren W.C."/>
            <person name="Wells D."/>
            <person name="Wills A."/>
            <person name="Wilson R.K."/>
            <person name="Zimmerman L.B."/>
            <person name="Zorn A.M."/>
            <person name="Grainger R."/>
            <person name="Grammer T."/>
            <person name="Khokha M.K."/>
            <person name="Richardson P.M."/>
            <person name="Rokhsar D.S."/>
        </authorList>
    </citation>
    <scope>NUCLEOTIDE SEQUENCE [LARGE SCALE GENOMIC DNA]</scope>
    <source>
        <strain evidence="18">Nigerian</strain>
    </source>
</reference>
<dbReference type="GO" id="GO:0006166">
    <property type="term" value="P:purine ribonucleoside salvage"/>
    <property type="evidence" value="ECO:0007669"/>
    <property type="project" value="UniProtKB-KW"/>
</dbReference>
<dbReference type="GO" id="GO:0016208">
    <property type="term" value="F:AMP binding"/>
    <property type="evidence" value="ECO:0000318"/>
    <property type="project" value="GO_Central"/>
</dbReference>
<dbReference type="Reactome" id="R-XTR-74217">
    <property type="pathway name" value="Purine salvage"/>
</dbReference>
<dbReference type="PaxDb" id="8364-ENSXETP00000030780"/>
<comment type="subcellular location">
    <subcellularLocation>
        <location evidence="3">Cytoplasm</location>
    </subcellularLocation>
</comment>
<evidence type="ECO:0000313" key="17">
    <source>
        <dbReference type="EMBL" id="CAJ83475.1"/>
    </source>
</evidence>
<dbReference type="NCBIfam" id="TIGR01090">
    <property type="entry name" value="apt"/>
    <property type="match status" value="1"/>
</dbReference>
<name>Q66KD7_XENTR</name>
<protein>
    <recommendedName>
        <fullName evidence="8">Adenine phosphoribosyltransferase</fullName>
        <ecNumber evidence="7">2.4.2.7</ecNumber>
    </recommendedName>
</protein>
<dbReference type="Reactome" id="R-XTR-6798695">
    <property type="pathway name" value="Neutrophil degranulation"/>
</dbReference>
<dbReference type="PANTHER" id="PTHR32315:SF3">
    <property type="entry name" value="ADENINE PHOSPHORIBOSYLTRANSFERASE"/>
    <property type="match status" value="1"/>
</dbReference>
<evidence type="ECO:0000256" key="9">
    <source>
        <dbReference type="ARBA" id="ARBA00022490"/>
    </source>
</evidence>
<reference evidence="18" key="5">
    <citation type="submission" date="2011-06" db="UniProtKB">
        <authorList>
            <consortium name="Ensembl"/>
        </authorList>
    </citation>
    <scope>IDENTIFICATION</scope>
</reference>
<dbReference type="HAMAP" id="MF_00004">
    <property type="entry name" value="Aden_phosphoribosyltr"/>
    <property type="match status" value="1"/>
</dbReference>